<name>A0A7Z8YMZ8_9FLAO</name>
<dbReference type="AlphaFoldDB" id="A0A7Z8YMZ8"/>
<evidence type="ECO:0000313" key="2">
    <source>
        <dbReference type="Proteomes" id="UP000270205"/>
    </source>
</evidence>
<gene>
    <name evidence="1" type="ORF">NCTC12929_01058</name>
</gene>
<sequence>MKNSIFIVGAVVAGCTEQCIKDSIENDKDFMMQIHFTNEQLSQINSYLHQYKNKFNFVAHFIAVNDLEILRNRSNKRELLGGHSSQGKSIEKCFKQSFKNKNFKTLKSPLIYKNY</sequence>
<dbReference type="Proteomes" id="UP000270205">
    <property type="component" value="Unassembled WGS sequence"/>
</dbReference>
<dbReference type="RefSeq" id="WP_125151059.1">
    <property type="nucleotide sequence ID" value="NZ_UYIV01000001.1"/>
</dbReference>
<reference evidence="1 2" key="1">
    <citation type="submission" date="2018-11" db="EMBL/GenBank/DDBJ databases">
        <authorList>
            <consortium name="Pathogen Informatics"/>
        </authorList>
    </citation>
    <scope>NUCLEOTIDE SEQUENCE [LARGE SCALE GENOMIC DNA]</scope>
    <source>
        <strain evidence="1 2">NCTC12929</strain>
    </source>
</reference>
<dbReference type="EMBL" id="UYIV01000001">
    <property type="protein sequence ID" value="VDH03693.1"/>
    <property type="molecule type" value="Genomic_DNA"/>
</dbReference>
<accession>A0A7Z8YMZ8</accession>
<protein>
    <submittedName>
        <fullName evidence="1">Uncharacterized protein</fullName>
    </submittedName>
</protein>
<organism evidence="1 2">
    <name type="scientific">Bergeyella zoohelcum</name>
    <dbReference type="NCBI Taxonomy" id="1015"/>
    <lineage>
        <taxon>Bacteria</taxon>
        <taxon>Pseudomonadati</taxon>
        <taxon>Bacteroidota</taxon>
        <taxon>Flavobacteriia</taxon>
        <taxon>Flavobacteriales</taxon>
        <taxon>Weeksellaceae</taxon>
        <taxon>Bergeyella</taxon>
    </lineage>
</organism>
<dbReference type="PROSITE" id="PS51257">
    <property type="entry name" value="PROKAR_LIPOPROTEIN"/>
    <property type="match status" value="1"/>
</dbReference>
<evidence type="ECO:0000313" key="1">
    <source>
        <dbReference type="EMBL" id="VDH03693.1"/>
    </source>
</evidence>
<proteinExistence type="predicted"/>
<comment type="caution">
    <text evidence="1">The sequence shown here is derived from an EMBL/GenBank/DDBJ whole genome shotgun (WGS) entry which is preliminary data.</text>
</comment>